<dbReference type="PANTHER" id="PTHR43857">
    <property type="entry name" value="BLR7761 PROTEIN"/>
    <property type="match status" value="1"/>
</dbReference>
<gene>
    <name evidence="1" type="ORF">FDO65_07830</name>
</gene>
<dbReference type="Pfam" id="PF01042">
    <property type="entry name" value="Ribonuc_L-PSP"/>
    <property type="match status" value="1"/>
</dbReference>
<dbReference type="CDD" id="cd06154">
    <property type="entry name" value="YjgF_YER057c_UK114_like_6"/>
    <property type="match status" value="1"/>
</dbReference>
<dbReference type="EMBL" id="SZZH01000001">
    <property type="protein sequence ID" value="TKV62241.1"/>
    <property type="molecule type" value="Genomic_DNA"/>
</dbReference>
<evidence type="ECO:0000313" key="2">
    <source>
        <dbReference type="Proteomes" id="UP000306985"/>
    </source>
</evidence>
<reference evidence="1 2" key="1">
    <citation type="submission" date="2019-05" db="EMBL/GenBank/DDBJ databases">
        <title>Nakamurella sp. N5BH11, whole genome shotgun sequence.</title>
        <authorList>
            <person name="Tuo L."/>
        </authorList>
    </citation>
    <scope>NUCLEOTIDE SEQUENCE [LARGE SCALE GENOMIC DNA]</scope>
    <source>
        <strain evidence="1 2">N5BH11</strain>
    </source>
</reference>
<sequence>MDERRTVGSGGPWEAAVGYSRAVRVGDHVWVAGTTAALPDGGVVAPGDPAGQTREAIGRIAAALDQVGAGLADVVRTRMFVTDIARWEEVGRAHGEFFAAVRPVATMVQVAALIDPALLVEIEADAVINGR</sequence>
<accession>A0A4U6QP45</accession>
<dbReference type="Gene3D" id="3.30.1330.40">
    <property type="entry name" value="RutC-like"/>
    <property type="match status" value="1"/>
</dbReference>
<dbReference type="OrthoDB" id="9799840at2"/>
<organism evidence="1 2">
    <name type="scientific">Nakamurella flava</name>
    <dbReference type="NCBI Taxonomy" id="2576308"/>
    <lineage>
        <taxon>Bacteria</taxon>
        <taxon>Bacillati</taxon>
        <taxon>Actinomycetota</taxon>
        <taxon>Actinomycetes</taxon>
        <taxon>Nakamurellales</taxon>
        <taxon>Nakamurellaceae</taxon>
        <taxon>Nakamurella</taxon>
    </lineage>
</organism>
<keyword evidence="2" id="KW-1185">Reference proteome</keyword>
<dbReference type="SUPFAM" id="SSF55298">
    <property type="entry name" value="YjgF-like"/>
    <property type="match status" value="1"/>
</dbReference>
<dbReference type="InterPro" id="IPR035959">
    <property type="entry name" value="RutC-like_sf"/>
</dbReference>
<name>A0A4U6QP45_9ACTN</name>
<evidence type="ECO:0000313" key="1">
    <source>
        <dbReference type="EMBL" id="TKV62241.1"/>
    </source>
</evidence>
<proteinExistence type="predicted"/>
<dbReference type="InterPro" id="IPR006175">
    <property type="entry name" value="YjgF/YER057c/UK114"/>
</dbReference>
<dbReference type="AlphaFoldDB" id="A0A4U6QP45"/>
<dbReference type="PANTHER" id="PTHR43857:SF1">
    <property type="entry name" value="YJGH FAMILY PROTEIN"/>
    <property type="match status" value="1"/>
</dbReference>
<comment type="caution">
    <text evidence="1">The sequence shown here is derived from an EMBL/GenBank/DDBJ whole genome shotgun (WGS) entry which is preliminary data.</text>
</comment>
<protein>
    <submittedName>
        <fullName evidence="1">RidA family protein</fullName>
    </submittedName>
</protein>
<dbReference type="Proteomes" id="UP000306985">
    <property type="component" value="Unassembled WGS sequence"/>
</dbReference>